<keyword evidence="1" id="KW-1133">Transmembrane helix</keyword>
<dbReference type="RefSeq" id="WP_258422608.1">
    <property type="nucleotide sequence ID" value="NZ_JANSUY010000003.1"/>
</dbReference>
<evidence type="ECO:0000313" key="3">
    <source>
        <dbReference type="Proteomes" id="UP001142175"/>
    </source>
</evidence>
<protein>
    <recommendedName>
        <fullName evidence="4">HEAT repeat domain-containing protein</fullName>
    </recommendedName>
</protein>
<proteinExistence type="predicted"/>
<accession>A0A9X2P731</accession>
<name>A0A9X2P731_9BACT</name>
<evidence type="ECO:0000256" key="1">
    <source>
        <dbReference type="SAM" id="Phobius"/>
    </source>
</evidence>
<keyword evidence="1" id="KW-0472">Membrane</keyword>
<feature type="transmembrane region" description="Helical" evidence="1">
    <location>
        <begin position="173"/>
        <end position="197"/>
    </location>
</feature>
<reference evidence="2" key="1">
    <citation type="submission" date="2022-08" db="EMBL/GenBank/DDBJ databases">
        <authorList>
            <person name="Zhang D."/>
        </authorList>
    </citation>
    <scope>NUCLEOTIDE SEQUENCE</scope>
    <source>
        <strain evidence="2">XJ19-11</strain>
    </source>
</reference>
<comment type="caution">
    <text evidence="2">The sequence shown here is derived from an EMBL/GenBank/DDBJ whole genome shotgun (WGS) entry which is preliminary data.</text>
</comment>
<keyword evidence="3" id="KW-1185">Reference proteome</keyword>
<evidence type="ECO:0008006" key="4">
    <source>
        <dbReference type="Google" id="ProtNLM"/>
    </source>
</evidence>
<dbReference type="Proteomes" id="UP001142175">
    <property type="component" value="Unassembled WGS sequence"/>
</dbReference>
<evidence type="ECO:0000313" key="2">
    <source>
        <dbReference type="EMBL" id="MCR9014727.1"/>
    </source>
</evidence>
<dbReference type="AlphaFoldDB" id="A0A9X2P731"/>
<keyword evidence="1" id="KW-0812">Transmembrane</keyword>
<dbReference type="SUPFAM" id="SSF48371">
    <property type="entry name" value="ARM repeat"/>
    <property type="match status" value="1"/>
</dbReference>
<gene>
    <name evidence="2" type="ORF">NU887_06730</name>
</gene>
<sequence>MNGSGKRHLLKLFQLLLILVFPLGYLHAQDSLRLKIESRLFEVSQEIPGLSFVLQVQENDKDLSVFDLNRSAENGIWVSDTIADFKSIAQLKDTVFLATGHEGLLTFLIFGKEAEAEATGEFLENLVRNELLLKNDISNANGFEEGALLVMASKVPFTPYHKMKTKILSDTKMLLLVSTLVLFLIASVILVSIMYVVKVKKGKRDLLTQKFKELSFEPLSNLLFEHSLEELKNFDKKRFESFFPVDHLKNNLFKDVMIMEIISLNKNMKGDFKSKLKTIYRKLELDLHSIKKLSSKKWDVITAGIVEINEMDVVEAVEKVKKFAGSENFNIRSNAVATLLNISNDPELKVLVNQDYPLSKWQQMVYFRIIKFINNSQEKVRVDFLFESKNESVRIFGYKLVRYLGLFELLDILLIKYKNATIVEKTEMIKCFDAFSYQDALDLLHRDLYTSDKALFLGIVGVLQNIGNPISESLLQEKLNSGLDFESKKAVMQSLNALNPEDLAKWNIQSKDAEVHQIYDHLIDPVLINV</sequence>
<dbReference type="InterPro" id="IPR016024">
    <property type="entry name" value="ARM-type_fold"/>
</dbReference>
<organism evidence="2 3">
    <name type="scientific">Aquiflexum gelatinilyticum</name>
    <dbReference type="NCBI Taxonomy" id="2961943"/>
    <lineage>
        <taxon>Bacteria</taxon>
        <taxon>Pseudomonadati</taxon>
        <taxon>Bacteroidota</taxon>
        <taxon>Cytophagia</taxon>
        <taxon>Cytophagales</taxon>
        <taxon>Cyclobacteriaceae</taxon>
        <taxon>Aquiflexum</taxon>
    </lineage>
</organism>
<dbReference type="EMBL" id="JANSUY010000003">
    <property type="protein sequence ID" value="MCR9014727.1"/>
    <property type="molecule type" value="Genomic_DNA"/>
</dbReference>